<evidence type="ECO:0000256" key="5">
    <source>
        <dbReference type="ARBA" id="ARBA00022806"/>
    </source>
</evidence>
<evidence type="ECO:0000256" key="1">
    <source>
        <dbReference type="ARBA" id="ARBA00022722"/>
    </source>
</evidence>
<keyword evidence="10" id="KW-0413">Isomerase</keyword>
<dbReference type="InterPro" id="IPR011335">
    <property type="entry name" value="Restrct_endonuc-II-like"/>
</dbReference>
<evidence type="ECO:0000313" key="17">
    <source>
        <dbReference type="EMBL" id="HIV11445.1"/>
    </source>
</evidence>
<dbReference type="GO" id="GO:0000725">
    <property type="term" value="P:recombinational repair"/>
    <property type="evidence" value="ECO:0007669"/>
    <property type="project" value="TreeGrafter"/>
</dbReference>
<dbReference type="PROSITE" id="PS51198">
    <property type="entry name" value="UVRD_HELICASE_ATP_BIND"/>
    <property type="match status" value="1"/>
</dbReference>
<dbReference type="GO" id="GO:0003677">
    <property type="term" value="F:DNA binding"/>
    <property type="evidence" value="ECO:0007669"/>
    <property type="project" value="UniProtKB-KW"/>
</dbReference>
<comment type="caution">
    <text evidence="14">Lacks conserved residue(s) required for the propagation of feature annotation.</text>
</comment>
<dbReference type="GO" id="GO:0043138">
    <property type="term" value="F:3'-5' DNA helicase activity"/>
    <property type="evidence" value="ECO:0007669"/>
    <property type="project" value="UniProtKB-EC"/>
</dbReference>
<evidence type="ECO:0000256" key="14">
    <source>
        <dbReference type="PROSITE-ProRule" id="PRU00560"/>
    </source>
</evidence>
<dbReference type="InterPro" id="IPR014016">
    <property type="entry name" value="UvrD-like_ATP-bd"/>
</dbReference>
<dbReference type="GO" id="GO:0005524">
    <property type="term" value="F:ATP binding"/>
    <property type="evidence" value="ECO:0007669"/>
    <property type="project" value="UniProtKB-UniRule"/>
</dbReference>
<evidence type="ECO:0000256" key="12">
    <source>
        <dbReference type="ARBA" id="ARBA00034808"/>
    </source>
</evidence>
<comment type="caution">
    <text evidence="17">The sequence shown here is derived from an EMBL/GenBank/DDBJ whole genome shotgun (WGS) entry which is preliminary data.</text>
</comment>
<evidence type="ECO:0000256" key="8">
    <source>
        <dbReference type="ARBA" id="ARBA00023125"/>
    </source>
</evidence>
<evidence type="ECO:0000256" key="7">
    <source>
        <dbReference type="ARBA" id="ARBA00022840"/>
    </source>
</evidence>
<proteinExistence type="predicted"/>
<accession>A0A9D1NRE2</accession>
<dbReference type="Pfam" id="PF13361">
    <property type="entry name" value="UvrD_C"/>
    <property type="match status" value="1"/>
</dbReference>
<keyword evidence="2 14" id="KW-0547">Nucleotide-binding</keyword>
<feature type="domain" description="UvrD-like helicase ATP-binding" evidence="15">
    <location>
        <begin position="1"/>
        <end position="371"/>
    </location>
</feature>
<evidence type="ECO:0000256" key="11">
    <source>
        <dbReference type="ARBA" id="ARBA00034617"/>
    </source>
</evidence>
<evidence type="ECO:0000259" key="16">
    <source>
        <dbReference type="PROSITE" id="PS51217"/>
    </source>
</evidence>
<gene>
    <name evidence="17" type="ORF">IAD28_07120</name>
</gene>
<evidence type="ECO:0000256" key="2">
    <source>
        <dbReference type="ARBA" id="ARBA00022741"/>
    </source>
</evidence>
<protein>
    <recommendedName>
        <fullName evidence="12">DNA 3'-5' helicase</fullName>
        <ecNumber evidence="12">5.6.2.4</ecNumber>
    </recommendedName>
</protein>
<keyword evidence="3" id="KW-0227">DNA damage</keyword>
<dbReference type="Gene3D" id="3.90.320.10">
    <property type="match status" value="1"/>
</dbReference>
<dbReference type="InterPro" id="IPR027417">
    <property type="entry name" value="P-loop_NTPase"/>
</dbReference>
<keyword evidence="4 14" id="KW-0378">Hydrolase</keyword>
<dbReference type="GO" id="GO:0004527">
    <property type="term" value="F:exonuclease activity"/>
    <property type="evidence" value="ECO:0007669"/>
    <property type="project" value="UniProtKB-KW"/>
</dbReference>
<dbReference type="InterPro" id="IPR038726">
    <property type="entry name" value="PDDEXK_AddAB-type"/>
</dbReference>
<dbReference type="PANTHER" id="PTHR11070">
    <property type="entry name" value="UVRD / RECB / PCRA DNA HELICASE FAMILY MEMBER"/>
    <property type="match status" value="1"/>
</dbReference>
<evidence type="ECO:0000256" key="3">
    <source>
        <dbReference type="ARBA" id="ARBA00022763"/>
    </source>
</evidence>
<dbReference type="AlphaFoldDB" id="A0A9D1NRE2"/>
<keyword evidence="8" id="KW-0238">DNA-binding</keyword>
<dbReference type="Proteomes" id="UP000823960">
    <property type="component" value="Unassembled WGS sequence"/>
</dbReference>
<evidence type="ECO:0000256" key="13">
    <source>
        <dbReference type="ARBA" id="ARBA00048988"/>
    </source>
</evidence>
<evidence type="ECO:0000313" key="18">
    <source>
        <dbReference type="Proteomes" id="UP000823960"/>
    </source>
</evidence>
<evidence type="ECO:0000256" key="10">
    <source>
        <dbReference type="ARBA" id="ARBA00023235"/>
    </source>
</evidence>
<dbReference type="InterPro" id="IPR011604">
    <property type="entry name" value="PDDEXK-like_dom_sf"/>
</dbReference>
<dbReference type="PROSITE" id="PS51217">
    <property type="entry name" value="UVRD_HELICASE_CTER"/>
    <property type="match status" value="1"/>
</dbReference>
<dbReference type="EMBL" id="DVOL01000103">
    <property type="protein sequence ID" value="HIV11445.1"/>
    <property type="molecule type" value="Genomic_DNA"/>
</dbReference>
<feature type="non-terminal residue" evidence="17">
    <location>
        <position position="1"/>
    </location>
</feature>
<reference evidence="17" key="2">
    <citation type="journal article" date="2021" name="PeerJ">
        <title>Extensive microbial diversity within the chicken gut microbiome revealed by metagenomics and culture.</title>
        <authorList>
            <person name="Gilroy R."/>
            <person name="Ravi A."/>
            <person name="Getino M."/>
            <person name="Pursley I."/>
            <person name="Horton D.L."/>
            <person name="Alikhan N.F."/>
            <person name="Baker D."/>
            <person name="Gharbi K."/>
            <person name="Hall N."/>
            <person name="Watson M."/>
            <person name="Adriaenssens E.M."/>
            <person name="Foster-Nyarko E."/>
            <person name="Jarju S."/>
            <person name="Secka A."/>
            <person name="Antonio M."/>
            <person name="Oren A."/>
            <person name="Chaudhuri R.R."/>
            <person name="La Ragione R."/>
            <person name="Hildebrand F."/>
            <person name="Pallen M.J."/>
        </authorList>
    </citation>
    <scope>NUCLEOTIDE SEQUENCE</scope>
    <source>
        <strain evidence="17">1370</strain>
    </source>
</reference>
<dbReference type="Gene3D" id="1.10.486.10">
    <property type="entry name" value="PCRA, domain 4"/>
    <property type="match status" value="1"/>
</dbReference>
<keyword evidence="7 14" id="KW-0067">ATP-binding</keyword>
<evidence type="ECO:0000256" key="6">
    <source>
        <dbReference type="ARBA" id="ARBA00022839"/>
    </source>
</evidence>
<dbReference type="Pfam" id="PF12705">
    <property type="entry name" value="PDDEXK_1"/>
    <property type="match status" value="1"/>
</dbReference>
<dbReference type="Gene3D" id="3.40.50.300">
    <property type="entry name" value="P-loop containing nucleotide triphosphate hydrolases"/>
    <property type="match status" value="3"/>
</dbReference>
<keyword evidence="5 14" id="KW-0347">Helicase</keyword>
<dbReference type="GO" id="GO:0005829">
    <property type="term" value="C:cytosol"/>
    <property type="evidence" value="ECO:0007669"/>
    <property type="project" value="TreeGrafter"/>
</dbReference>
<dbReference type="InterPro" id="IPR000212">
    <property type="entry name" value="DNA_helicase_UvrD/REP"/>
</dbReference>
<dbReference type="Pfam" id="PF00580">
    <property type="entry name" value="UvrD-helicase"/>
    <property type="match status" value="1"/>
</dbReference>
<dbReference type="PANTHER" id="PTHR11070:SF48">
    <property type="entry name" value="ATP-DEPENDENT HELICASE_NUCLEASE SUBUNIT A"/>
    <property type="match status" value="1"/>
</dbReference>
<comment type="catalytic activity">
    <reaction evidence="13">
        <text>ATP + H2O = ADP + phosphate + H(+)</text>
        <dbReference type="Rhea" id="RHEA:13065"/>
        <dbReference type="ChEBI" id="CHEBI:15377"/>
        <dbReference type="ChEBI" id="CHEBI:15378"/>
        <dbReference type="ChEBI" id="CHEBI:30616"/>
        <dbReference type="ChEBI" id="CHEBI:43474"/>
        <dbReference type="ChEBI" id="CHEBI:456216"/>
        <dbReference type="EC" id="5.6.2.4"/>
    </reaction>
</comment>
<evidence type="ECO:0000259" key="15">
    <source>
        <dbReference type="PROSITE" id="PS51198"/>
    </source>
</evidence>
<keyword evidence="1" id="KW-0540">Nuclease</keyword>
<sequence>MVRNNLIGTGFRPGLRIMEKAEADMISQSAIDEVFDRAYLSRPEDMKRLLDWFSHEGDGSLKSMVLKLWRFERSIPFRRSWEKTVLDSYKSGGMTEKALSALREEVMLRLRTACGLARSIDKLLERLNYHSGAKKVLSENVAECFRIYENADRLDYYELSSYILEIGIKSLVGARQKKQEKESSTPEENAVYELLKSFNSGIREELEGVKRLVPFFAGADDDSKKSIDCIGSLFLLADELDSEVYSRKQEKNAIDFSDSELLLVSMLVSCDDDGRLARTDYAKELAFSGRYRLIIIDEFQDVNNLQEVIFKAISDSDDLSTLGENVFCVGDVKQAIYRFRQANPKIFLNTREMARAGRVREILLSKNFRSRPSVLDFSNYVFSSLMSDELGEVTYDESEMLVPGRKEDKDGSPTEIILCNKEETSEYQAIARRIRGMIESGVRVPDGDGERPCCAGDFCVLTRTNSHSGLEEAFREEGLGIMSQEVSGYLGSREISLVLSLLSVAVSPMREVPLASLLLSPILGFSDDDIASLRLYDREKRLYQNLLSLSHENGPLANKCLNAVKLIRRLRLLSAGLPLTKLIQRIYDTTDIYSTVSSAYSDSELEARKRCANLNLLLEYAKSYESTSGGLAGFLSYIDHVKRTGGDFEEAITVTESRDAVNVKTIHKAKGLEYPFVFLCQLSKRFNLDDISDRLLLSYEQGVGIMFNDYETLSRRRTVFHLYLSGLAKKELLSEELRLLYVAMTRARERLFLVMELDSAALETAKRLKGMISSHLVPASVSLGAVCQRDWILASLVKHPGFKRINGLIPFEGYLDSDRDYKLPYIIVTDPPGKLEPISARDGEPSFSPELYRGLLREFSRELYIPGRDVEAKVSVSELTRDDSLNFFPEVPSLEDTVRELSYSQRGTLMHRFMQLADYERAGSDLDGEISRLRSAGAFTEAEAASLNKKGLTAFFRSDIYSRLKKSRLVMREKSFLVKLDDINAGEELKALYKGTDGMLQGIADCIFLEEDGYVIIDYKTDRARSVEELKDAHSMQLLLYKAAFDLLLDKPVKSCYIYSYRLGDGIEVDLR</sequence>
<evidence type="ECO:0000256" key="9">
    <source>
        <dbReference type="ARBA" id="ARBA00023204"/>
    </source>
</evidence>
<dbReference type="SUPFAM" id="SSF52540">
    <property type="entry name" value="P-loop containing nucleoside triphosphate hydrolases"/>
    <property type="match status" value="1"/>
</dbReference>
<feature type="domain" description="UvrD-like helicase C-terminal" evidence="16">
    <location>
        <begin position="372"/>
        <end position="671"/>
    </location>
</feature>
<dbReference type="InterPro" id="IPR014017">
    <property type="entry name" value="DNA_helicase_UvrD-like_C"/>
</dbReference>
<comment type="catalytic activity">
    <reaction evidence="11">
        <text>Couples ATP hydrolysis with the unwinding of duplex DNA by translocating in the 3'-5' direction.</text>
        <dbReference type="EC" id="5.6.2.4"/>
    </reaction>
</comment>
<name>A0A9D1NRE2_9FIRM</name>
<dbReference type="SUPFAM" id="SSF52980">
    <property type="entry name" value="Restriction endonuclease-like"/>
    <property type="match status" value="1"/>
</dbReference>
<organism evidence="17 18">
    <name type="scientific">Candidatus Faeciplasma avium</name>
    <dbReference type="NCBI Taxonomy" id="2840798"/>
    <lineage>
        <taxon>Bacteria</taxon>
        <taxon>Bacillati</taxon>
        <taxon>Bacillota</taxon>
        <taxon>Clostridia</taxon>
        <taxon>Eubacteriales</taxon>
        <taxon>Oscillospiraceae</taxon>
        <taxon>Oscillospiraceae incertae sedis</taxon>
        <taxon>Candidatus Faeciplasma</taxon>
    </lineage>
</organism>
<dbReference type="GO" id="GO:0033202">
    <property type="term" value="C:DNA helicase complex"/>
    <property type="evidence" value="ECO:0007669"/>
    <property type="project" value="TreeGrafter"/>
</dbReference>
<keyword evidence="6" id="KW-0269">Exonuclease</keyword>
<evidence type="ECO:0000256" key="4">
    <source>
        <dbReference type="ARBA" id="ARBA00022801"/>
    </source>
</evidence>
<dbReference type="EC" id="5.6.2.4" evidence="12"/>
<keyword evidence="9" id="KW-0234">DNA repair</keyword>
<reference evidence="17" key="1">
    <citation type="submission" date="2020-10" db="EMBL/GenBank/DDBJ databases">
        <authorList>
            <person name="Gilroy R."/>
        </authorList>
    </citation>
    <scope>NUCLEOTIDE SEQUENCE</scope>
    <source>
        <strain evidence="17">1370</strain>
    </source>
</reference>